<organism evidence="1 2">
    <name type="scientific">Aliiroseovarius crassostreae</name>
    <dbReference type="NCBI Taxonomy" id="154981"/>
    <lineage>
        <taxon>Bacteria</taxon>
        <taxon>Pseudomonadati</taxon>
        <taxon>Pseudomonadota</taxon>
        <taxon>Alphaproteobacteria</taxon>
        <taxon>Rhodobacterales</taxon>
        <taxon>Paracoccaceae</taxon>
        <taxon>Aliiroseovarius</taxon>
    </lineage>
</organism>
<dbReference type="Proteomes" id="UP001057991">
    <property type="component" value="Chromosome"/>
</dbReference>
<gene>
    <name evidence="1" type="ORF">K3X48_11350</name>
</gene>
<dbReference type="EMBL" id="CP080776">
    <property type="protein sequence ID" value="UWP94801.1"/>
    <property type="molecule type" value="Genomic_DNA"/>
</dbReference>
<dbReference type="RefSeq" id="WP_259805752.1">
    <property type="nucleotide sequence ID" value="NZ_CP080776.1"/>
</dbReference>
<name>A0A9Q9LUG4_9RHOB</name>
<protein>
    <submittedName>
        <fullName evidence="1">Uncharacterized protein</fullName>
    </submittedName>
</protein>
<evidence type="ECO:0000313" key="2">
    <source>
        <dbReference type="Proteomes" id="UP001057991"/>
    </source>
</evidence>
<reference evidence="1" key="1">
    <citation type="submission" date="2021-08" db="EMBL/GenBank/DDBJ databases">
        <authorList>
            <person name="Nwanade C."/>
            <person name="Wang M."/>
            <person name="Masoudi A."/>
            <person name="Yu Z."/>
            <person name="Liu J."/>
        </authorList>
    </citation>
    <scope>NUCLEOTIDE SEQUENCE</scope>
    <source>
        <strain evidence="1">S056</strain>
    </source>
</reference>
<sequence>MSDGEVWISQAMHLTTTVKPLTSDIREERNQDFLQAGELKSKGLPIPEDLLATKLFANTPRPINSLPHFFRAGGYHIVSRTLADILRDFDLGETRLHPIEIYQFDRKTPVDGKFELLSIGERKHSFLPEFSEGARQTYGDDYDIWKLPGTVKEDMFSVSSAALSGPDLWMETPRLPRYFFLSGRLVEALKKAKINKSLLLHRCRVLAAN</sequence>
<dbReference type="AlphaFoldDB" id="A0A9Q9LUG4"/>
<accession>A0A9Q9LUG4</accession>
<proteinExistence type="predicted"/>
<evidence type="ECO:0000313" key="1">
    <source>
        <dbReference type="EMBL" id="UWP94801.1"/>
    </source>
</evidence>